<dbReference type="Gramene" id="ESW28085">
    <property type="protein sequence ID" value="ESW28085"/>
    <property type="gene ID" value="PHAVU_003G257700g"/>
</dbReference>
<accession>V7CFM0</accession>
<feature type="region of interest" description="Disordered" evidence="1">
    <location>
        <begin position="37"/>
        <end position="84"/>
    </location>
</feature>
<dbReference type="eggNOG" id="KOG4690">
    <property type="taxonomic scope" value="Eukaryota"/>
</dbReference>
<dbReference type="InterPro" id="IPR039251">
    <property type="entry name" value="OXLD1"/>
</dbReference>
<dbReference type="Proteomes" id="UP000000226">
    <property type="component" value="Chromosome 3"/>
</dbReference>
<dbReference type="OMA" id="MRTAHCD"/>
<evidence type="ECO:0000256" key="1">
    <source>
        <dbReference type="SAM" id="MobiDB-lite"/>
    </source>
</evidence>
<protein>
    <recommendedName>
        <fullName evidence="2">Oxidoreductase-like domain-containing protein</fullName>
    </recommendedName>
</protein>
<dbReference type="OrthoDB" id="1856718at2759"/>
<dbReference type="PANTHER" id="PTHR21193:SF3">
    <property type="entry name" value="OXIDOREDUCTASE-LIKE DOMAIN-CONTAINING PROTEIN 1"/>
    <property type="match status" value="1"/>
</dbReference>
<sequence>MRTAHCDFTQKLLPFNTTLTKFPLPRTPSFFLQLHRMAEPSQAANTANTPAPHPIQPKPNALADDNNSNPPKEIPPPPEKPEPGDCCGSGCVRCVWDIYYEELEQYDNLYKQNDPSPKPSS</sequence>
<dbReference type="EMBL" id="CM002290">
    <property type="protein sequence ID" value="ESW28085.1"/>
    <property type="molecule type" value="Genomic_DNA"/>
</dbReference>
<reference evidence="4" key="1">
    <citation type="journal article" date="2014" name="Nat. Genet.">
        <title>A reference genome for common bean and genome-wide analysis of dual domestications.</title>
        <authorList>
            <person name="Schmutz J."/>
            <person name="McClean P.E."/>
            <person name="Mamidi S."/>
            <person name="Wu G.A."/>
            <person name="Cannon S.B."/>
            <person name="Grimwood J."/>
            <person name="Jenkins J."/>
            <person name="Shu S."/>
            <person name="Song Q."/>
            <person name="Chavarro C."/>
            <person name="Torres-Torres M."/>
            <person name="Geffroy V."/>
            <person name="Moghaddam S.M."/>
            <person name="Gao D."/>
            <person name="Abernathy B."/>
            <person name="Barry K."/>
            <person name="Blair M."/>
            <person name="Brick M.A."/>
            <person name="Chovatia M."/>
            <person name="Gepts P."/>
            <person name="Goodstein D.M."/>
            <person name="Gonzales M."/>
            <person name="Hellsten U."/>
            <person name="Hyten D.L."/>
            <person name="Jia G."/>
            <person name="Kelly J.D."/>
            <person name="Kudrna D."/>
            <person name="Lee R."/>
            <person name="Richard M.M."/>
            <person name="Miklas P.N."/>
            <person name="Osorno J.M."/>
            <person name="Rodrigues J."/>
            <person name="Thareau V."/>
            <person name="Urrea C.A."/>
            <person name="Wang M."/>
            <person name="Yu Y."/>
            <person name="Zhang M."/>
            <person name="Wing R.A."/>
            <person name="Cregan P.B."/>
            <person name="Rokhsar D.S."/>
            <person name="Jackson S.A."/>
        </authorList>
    </citation>
    <scope>NUCLEOTIDE SEQUENCE [LARGE SCALE GENOMIC DNA]</scope>
    <source>
        <strain evidence="4">cv. G19833</strain>
    </source>
</reference>
<evidence type="ECO:0000313" key="4">
    <source>
        <dbReference type="Proteomes" id="UP000000226"/>
    </source>
</evidence>
<evidence type="ECO:0000259" key="2">
    <source>
        <dbReference type="Pfam" id="PF09791"/>
    </source>
</evidence>
<dbReference type="Pfam" id="PF09791">
    <property type="entry name" value="Oxidored-like"/>
    <property type="match status" value="1"/>
</dbReference>
<feature type="domain" description="Oxidoreductase-like" evidence="2">
    <location>
        <begin position="74"/>
        <end position="111"/>
    </location>
</feature>
<dbReference type="InterPro" id="IPR019180">
    <property type="entry name" value="Oxidoreductase-like_N"/>
</dbReference>
<dbReference type="PANTHER" id="PTHR21193">
    <property type="entry name" value="OXIDOREDUCTASE-LIKE DOMAIN-CONTAINING PROTEIN 1"/>
    <property type="match status" value="1"/>
</dbReference>
<name>V7CFM0_PHAVU</name>
<organism evidence="3 4">
    <name type="scientific">Phaseolus vulgaris</name>
    <name type="common">Kidney bean</name>
    <name type="synonym">French bean</name>
    <dbReference type="NCBI Taxonomy" id="3885"/>
    <lineage>
        <taxon>Eukaryota</taxon>
        <taxon>Viridiplantae</taxon>
        <taxon>Streptophyta</taxon>
        <taxon>Embryophyta</taxon>
        <taxon>Tracheophyta</taxon>
        <taxon>Spermatophyta</taxon>
        <taxon>Magnoliopsida</taxon>
        <taxon>eudicotyledons</taxon>
        <taxon>Gunneridae</taxon>
        <taxon>Pentapetalae</taxon>
        <taxon>rosids</taxon>
        <taxon>fabids</taxon>
        <taxon>Fabales</taxon>
        <taxon>Fabaceae</taxon>
        <taxon>Papilionoideae</taxon>
        <taxon>50 kb inversion clade</taxon>
        <taxon>NPAAA clade</taxon>
        <taxon>indigoferoid/millettioid clade</taxon>
        <taxon>Phaseoleae</taxon>
        <taxon>Phaseolus</taxon>
    </lineage>
</organism>
<dbReference type="AlphaFoldDB" id="V7CFM0"/>
<gene>
    <name evidence="3" type="ORF">PHAVU_003G257700g</name>
</gene>
<proteinExistence type="predicted"/>
<evidence type="ECO:0000313" key="3">
    <source>
        <dbReference type="EMBL" id="ESW28085.1"/>
    </source>
</evidence>
<dbReference type="STRING" id="3885.V7CFM0"/>
<keyword evidence="4" id="KW-1185">Reference proteome</keyword>